<proteinExistence type="predicted"/>
<evidence type="ECO:0000313" key="2">
    <source>
        <dbReference type="EMBL" id="KAJ2809438.1"/>
    </source>
</evidence>
<dbReference type="OrthoDB" id="5569655at2759"/>
<accession>A0A9W8I6V2</accession>
<feature type="compositionally biased region" description="Basic and acidic residues" evidence="1">
    <location>
        <begin position="182"/>
        <end position="196"/>
    </location>
</feature>
<feature type="compositionally biased region" description="Low complexity" evidence="1">
    <location>
        <begin position="525"/>
        <end position="543"/>
    </location>
</feature>
<organism evidence="2 3">
    <name type="scientific">Coemansia guatemalensis</name>
    <dbReference type="NCBI Taxonomy" id="2761395"/>
    <lineage>
        <taxon>Eukaryota</taxon>
        <taxon>Fungi</taxon>
        <taxon>Fungi incertae sedis</taxon>
        <taxon>Zoopagomycota</taxon>
        <taxon>Kickxellomycotina</taxon>
        <taxon>Kickxellomycetes</taxon>
        <taxon>Kickxellales</taxon>
        <taxon>Kickxellaceae</taxon>
        <taxon>Coemansia</taxon>
    </lineage>
</organism>
<gene>
    <name evidence="2" type="ORF">H4R20_000058</name>
</gene>
<name>A0A9W8I6V2_9FUNG</name>
<sequence>MDALTGKELDESIFNTESHLDWADEVMAEPIAEGPYPNTAERQDEGVGSMSTSPKPPYASGGRRNKGGRQSRQSGRSQRGGADAGSGYGGVARNDQAARSASRGRPRSRGGRSSSRTGYNSQQAQPQQQQQPPQTGTAQPQGMGGGSRQGRGSRDRSLSIERSGSIDRVRNWRGSTPAGGRARADMTDRWEHDKFDASAGPGPRQSAEGSRGRARRNSASVYSSGASTATAAINIEQIGKEGISHVTINRRGSNASSRPQMSASYDQSARRQAGGIDAYKEAADTASGLRHGGQPPAVHVNGPGSQQISPYSPPGSAGAERYRAPHRRQSSADDHPPPPPQKQSQLSAQLSALPKPKDAPAIKEADEDGGSSPEMEWENFVANGGLEIPFDSITDELLKHPRRPAPPHQQQLQQQQQKGRRQGKKPQLTLEDRTERLLNDDKDDENDSSDSYANNERRRADSTRRNAAPRSRKPEQGISIRGSAKKAAADAEAMSSRAKKANSAAPGQASPVPPKQRQREKDPFAAQFKGAAMAADPTTSAASNGRRQADVRTPTQPARPAAPPSPSRSPTPSKPSTPPLSRPLSRSSSSDGRTQQAGTTPSSYLRRQYEVHDEDRGRHMFSVNIPYSENRFAPIHVHERDDLAKAAAKFARIWRVHNKEQRIKRMLTKIMSVMLEDSL</sequence>
<dbReference type="EMBL" id="JANBUO010000002">
    <property type="protein sequence ID" value="KAJ2809438.1"/>
    <property type="molecule type" value="Genomic_DNA"/>
</dbReference>
<feature type="compositionally biased region" description="Low complexity" evidence="1">
    <location>
        <begin position="70"/>
        <end position="81"/>
    </location>
</feature>
<feature type="region of interest" description="Disordered" evidence="1">
    <location>
        <begin position="24"/>
        <end position="611"/>
    </location>
</feature>
<feature type="compositionally biased region" description="Polar residues" evidence="1">
    <location>
        <begin position="591"/>
        <end position="605"/>
    </location>
</feature>
<dbReference type="Proteomes" id="UP001140094">
    <property type="component" value="Unassembled WGS sequence"/>
</dbReference>
<feature type="compositionally biased region" description="Basic and acidic residues" evidence="1">
    <location>
        <begin position="355"/>
        <end position="364"/>
    </location>
</feature>
<feature type="compositionally biased region" description="Low complexity" evidence="1">
    <location>
        <begin position="111"/>
        <end position="141"/>
    </location>
</feature>
<feature type="compositionally biased region" description="Basic and acidic residues" evidence="1">
    <location>
        <begin position="430"/>
        <end position="440"/>
    </location>
</feature>
<keyword evidence="3" id="KW-1185">Reference proteome</keyword>
<feature type="compositionally biased region" description="Pro residues" evidence="1">
    <location>
        <begin position="560"/>
        <end position="581"/>
    </location>
</feature>
<feature type="compositionally biased region" description="Basic and acidic residues" evidence="1">
    <location>
        <begin position="455"/>
        <end position="464"/>
    </location>
</feature>
<feature type="compositionally biased region" description="Low complexity" evidence="1">
    <location>
        <begin position="342"/>
        <end position="354"/>
    </location>
</feature>
<feature type="compositionally biased region" description="Polar residues" evidence="1">
    <location>
        <begin position="246"/>
        <end position="267"/>
    </location>
</feature>
<reference evidence="2" key="1">
    <citation type="submission" date="2022-07" db="EMBL/GenBank/DDBJ databases">
        <title>Phylogenomic reconstructions and comparative analyses of Kickxellomycotina fungi.</title>
        <authorList>
            <person name="Reynolds N.K."/>
            <person name="Stajich J.E."/>
            <person name="Barry K."/>
            <person name="Grigoriev I.V."/>
            <person name="Crous P."/>
            <person name="Smith M.E."/>
        </authorList>
    </citation>
    <scope>NUCLEOTIDE SEQUENCE</scope>
    <source>
        <strain evidence="2">NRRL 1565</strain>
    </source>
</reference>
<feature type="compositionally biased region" description="Polar residues" evidence="1">
    <location>
        <begin position="221"/>
        <end position="231"/>
    </location>
</feature>
<dbReference type="AlphaFoldDB" id="A0A9W8I6V2"/>
<feature type="compositionally biased region" description="Basic and acidic residues" evidence="1">
    <location>
        <begin position="152"/>
        <end position="170"/>
    </location>
</feature>
<comment type="caution">
    <text evidence="2">The sequence shown here is derived from an EMBL/GenBank/DDBJ whole genome shotgun (WGS) entry which is preliminary data.</text>
</comment>
<protein>
    <submittedName>
        <fullName evidence="2">Uncharacterized protein</fullName>
    </submittedName>
</protein>
<evidence type="ECO:0000313" key="3">
    <source>
        <dbReference type="Proteomes" id="UP001140094"/>
    </source>
</evidence>
<evidence type="ECO:0000256" key="1">
    <source>
        <dbReference type="SAM" id="MobiDB-lite"/>
    </source>
</evidence>
<feature type="compositionally biased region" description="Low complexity" evidence="1">
    <location>
        <begin position="408"/>
        <end position="417"/>
    </location>
</feature>